<name>A0A016S3P0_9BILA</name>
<proteinExistence type="predicted"/>
<evidence type="ECO:0000313" key="2">
    <source>
        <dbReference type="EMBL" id="EYB84874.1"/>
    </source>
</evidence>
<feature type="transmembrane region" description="Helical" evidence="1">
    <location>
        <begin position="63"/>
        <end position="86"/>
    </location>
</feature>
<keyword evidence="1" id="KW-0472">Membrane</keyword>
<keyword evidence="3" id="KW-1185">Reference proteome</keyword>
<dbReference type="EMBL" id="JARK01001644">
    <property type="protein sequence ID" value="EYB84874.1"/>
    <property type="molecule type" value="Genomic_DNA"/>
</dbReference>
<dbReference type="InterPro" id="IPR019426">
    <property type="entry name" value="7TM_GPCR_serpentine_rcpt_Srv"/>
</dbReference>
<dbReference type="AlphaFoldDB" id="A0A016S3P0"/>
<feature type="transmembrane region" description="Helical" evidence="1">
    <location>
        <begin position="151"/>
        <end position="176"/>
    </location>
</feature>
<accession>A0A016S3P0</accession>
<dbReference type="SUPFAM" id="SSF81321">
    <property type="entry name" value="Family A G protein-coupled receptor-like"/>
    <property type="match status" value="1"/>
</dbReference>
<dbReference type="Gene3D" id="1.20.1070.10">
    <property type="entry name" value="Rhodopsin 7-helix transmembrane proteins"/>
    <property type="match status" value="1"/>
</dbReference>
<feature type="transmembrane region" description="Helical" evidence="1">
    <location>
        <begin position="20"/>
        <end position="43"/>
    </location>
</feature>
<evidence type="ECO:0000256" key="1">
    <source>
        <dbReference type="SAM" id="Phobius"/>
    </source>
</evidence>
<evidence type="ECO:0008006" key="4">
    <source>
        <dbReference type="Google" id="ProtNLM"/>
    </source>
</evidence>
<feature type="transmembrane region" description="Helical" evidence="1">
    <location>
        <begin position="112"/>
        <end position="131"/>
    </location>
</feature>
<dbReference type="PANTHER" id="PTHR23017">
    <property type="entry name" value="SERPENTINE RECEPTOR, CLASS X"/>
    <property type="match status" value="1"/>
</dbReference>
<evidence type="ECO:0000313" key="3">
    <source>
        <dbReference type="Proteomes" id="UP000024635"/>
    </source>
</evidence>
<dbReference type="Pfam" id="PF10323">
    <property type="entry name" value="7TM_GPCR_Srv"/>
    <property type="match status" value="1"/>
</dbReference>
<protein>
    <recommendedName>
        <fullName evidence="4">G-protein coupled receptors family 1 profile domain-containing protein</fullName>
    </recommendedName>
</protein>
<dbReference type="CDD" id="cd00637">
    <property type="entry name" value="7tm_classA_rhodopsin-like"/>
    <property type="match status" value="1"/>
</dbReference>
<dbReference type="PANTHER" id="PTHR23017:SF3">
    <property type="entry name" value="G-PROTEIN COUPLED RECEPTORS FAMILY 1 PROFILE DOMAIN-CONTAINING PROTEIN"/>
    <property type="match status" value="1"/>
</dbReference>
<dbReference type="OrthoDB" id="5860103at2759"/>
<keyword evidence="1" id="KW-0812">Transmembrane</keyword>
<reference evidence="3" key="1">
    <citation type="journal article" date="2015" name="Nat. Genet.">
        <title>The genome and transcriptome of the zoonotic hookworm Ancylostoma ceylanicum identify infection-specific gene families.</title>
        <authorList>
            <person name="Schwarz E.M."/>
            <person name="Hu Y."/>
            <person name="Antoshechkin I."/>
            <person name="Miller M.M."/>
            <person name="Sternberg P.W."/>
            <person name="Aroian R.V."/>
        </authorList>
    </citation>
    <scope>NUCLEOTIDE SEQUENCE</scope>
    <source>
        <strain evidence="3">HY135</strain>
    </source>
</reference>
<keyword evidence="1" id="KW-1133">Transmembrane helix</keyword>
<organism evidence="2 3">
    <name type="scientific">Ancylostoma ceylanicum</name>
    <dbReference type="NCBI Taxonomy" id="53326"/>
    <lineage>
        <taxon>Eukaryota</taxon>
        <taxon>Metazoa</taxon>
        <taxon>Ecdysozoa</taxon>
        <taxon>Nematoda</taxon>
        <taxon>Chromadorea</taxon>
        <taxon>Rhabditida</taxon>
        <taxon>Rhabditina</taxon>
        <taxon>Rhabditomorpha</taxon>
        <taxon>Strongyloidea</taxon>
        <taxon>Ancylostomatidae</taxon>
        <taxon>Ancylostomatinae</taxon>
        <taxon>Ancylostoma</taxon>
    </lineage>
</organism>
<gene>
    <name evidence="2" type="primary">Acey_s0308.g2049</name>
    <name evidence="2" type="ORF">Y032_0308g2049</name>
</gene>
<sequence>MRARKFNYFNLFFDDMQRLALFSLANVVISRGILCSGHVVIAVNRATAIHFPLRQKQIWKNSVVFLTMLSLWLFFIVTSLPVLIIYHDSPHFFFTAQGILQMSGGIIDEYNSYQSVLISATTVVICSICYISSYQKARKGEHRFTRVEKRLLLCAFASSVPFCFELIRSILVLLSFRLKNDLYRCVTELWRRSSSTIPYRSDRNSSQVKAVISERAYPNLDRILRDREEVL</sequence>
<comment type="caution">
    <text evidence="2">The sequence shown here is derived from an EMBL/GenBank/DDBJ whole genome shotgun (WGS) entry which is preliminary data.</text>
</comment>
<dbReference type="Proteomes" id="UP000024635">
    <property type="component" value="Unassembled WGS sequence"/>
</dbReference>